<protein>
    <submittedName>
        <fullName evidence="2">Uncharacterized protein</fullName>
    </submittedName>
</protein>
<feature type="region of interest" description="Disordered" evidence="1">
    <location>
        <begin position="454"/>
        <end position="521"/>
    </location>
</feature>
<feature type="compositionally biased region" description="Polar residues" evidence="1">
    <location>
        <begin position="203"/>
        <end position="212"/>
    </location>
</feature>
<proteinExistence type="predicted"/>
<dbReference type="AlphaFoldDB" id="A0A177WV61"/>
<reference evidence="2 3" key="1">
    <citation type="submission" date="2006-10" db="EMBL/GenBank/DDBJ databases">
        <title>The Genome Sequence of Batrachochytrium dendrobatidis JEL423.</title>
        <authorList>
            <consortium name="The Broad Institute Genome Sequencing Platform"/>
            <person name="Birren B."/>
            <person name="Lander E."/>
            <person name="Galagan J."/>
            <person name="Cuomo C."/>
            <person name="Devon K."/>
            <person name="Jaffe D."/>
            <person name="Butler J."/>
            <person name="Alvarez P."/>
            <person name="Gnerre S."/>
            <person name="Grabherr M."/>
            <person name="Kleber M."/>
            <person name="Mauceli E."/>
            <person name="Brockman W."/>
            <person name="Young S."/>
            <person name="LaButti K."/>
            <person name="Sykes S."/>
            <person name="DeCaprio D."/>
            <person name="Crawford M."/>
            <person name="Koehrsen M."/>
            <person name="Engels R."/>
            <person name="Montgomery P."/>
            <person name="Pearson M."/>
            <person name="Howarth C."/>
            <person name="Larson L."/>
            <person name="White J."/>
            <person name="O'Leary S."/>
            <person name="Kodira C."/>
            <person name="Zeng Q."/>
            <person name="Yandava C."/>
            <person name="Alvarado L."/>
            <person name="Longcore J."/>
            <person name="James T."/>
        </authorList>
    </citation>
    <scope>NUCLEOTIDE SEQUENCE [LARGE SCALE GENOMIC DNA]</scope>
    <source>
        <strain evidence="2 3">JEL423</strain>
    </source>
</reference>
<name>A0A177WV61_BATDL</name>
<reference evidence="2 3" key="2">
    <citation type="submission" date="2016-05" db="EMBL/GenBank/DDBJ databases">
        <title>Lineage-specific infection strategies underlie the spectrum of fungal disease in amphibians.</title>
        <authorList>
            <person name="Cuomo C.A."/>
            <person name="Farrer R.A."/>
            <person name="James T."/>
            <person name="Longcore J."/>
            <person name="Birren B."/>
        </authorList>
    </citation>
    <scope>NUCLEOTIDE SEQUENCE [LARGE SCALE GENOMIC DNA]</scope>
    <source>
        <strain evidence="2 3">JEL423</strain>
    </source>
</reference>
<accession>A0A177WV61</accession>
<dbReference type="Proteomes" id="UP000077115">
    <property type="component" value="Unassembled WGS sequence"/>
</dbReference>
<evidence type="ECO:0000256" key="1">
    <source>
        <dbReference type="SAM" id="MobiDB-lite"/>
    </source>
</evidence>
<gene>
    <name evidence="2" type="ORF">BDEG_26898</name>
</gene>
<feature type="region of interest" description="Disordered" evidence="1">
    <location>
        <begin position="203"/>
        <end position="226"/>
    </location>
</feature>
<feature type="compositionally biased region" description="Low complexity" evidence="1">
    <location>
        <begin position="475"/>
        <end position="491"/>
    </location>
</feature>
<evidence type="ECO:0000313" key="2">
    <source>
        <dbReference type="EMBL" id="OAJ43545.1"/>
    </source>
</evidence>
<organism evidence="2 3">
    <name type="scientific">Batrachochytrium dendrobatidis (strain JEL423)</name>
    <dbReference type="NCBI Taxonomy" id="403673"/>
    <lineage>
        <taxon>Eukaryota</taxon>
        <taxon>Fungi</taxon>
        <taxon>Fungi incertae sedis</taxon>
        <taxon>Chytridiomycota</taxon>
        <taxon>Chytridiomycota incertae sedis</taxon>
        <taxon>Chytridiomycetes</taxon>
        <taxon>Rhizophydiales</taxon>
        <taxon>Rhizophydiales incertae sedis</taxon>
        <taxon>Batrachochytrium</taxon>
    </lineage>
</organism>
<dbReference type="VEuPathDB" id="FungiDB:BDEG_26898"/>
<feature type="compositionally biased region" description="Polar residues" evidence="1">
    <location>
        <begin position="454"/>
        <end position="468"/>
    </location>
</feature>
<evidence type="ECO:0000313" key="3">
    <source>
        <dbReference type="Proteomes" id="UP000077115"/>
    </source>
</evidence>
<dbReference type="EMBL" id="DS022310">
    <property type="protein sequence ID" value="OAJ43545.1"/>
    <property type="molecule type" value="Genomic_DNA"/>
</dbReference>
<sequence length="711" mass="78233">MASDWLNASLKKFYFNQQKCHSISELARDFDRQVINYLIVIDRLYKLFPKNKHTFTIVCDIIESTLGYNMDVERASLFDHSFGIFDALRDMLMMALPIMANRSKHESCLPAEHNFLWGLFYRNLSMGLSGDSNRVLRPSDQVFDECISDLDMTESGSPSYPQLQSTFKILPQKSPIALPSMQSRFTNAPKTPTVMIRVESMHQNQSDSSTVYPSKPPRLASFSSKPDTAPLEDIGLLERDSVEALLSIWSCALSTNETMVQKLTPRICHYNASADHTAKCSHTSQKFKAACGGKHGTLKHGNAAGGSNLARNSAKELSTAKSSKTKKAIGKRAVIVLKPPSLVSESSTQNSTNASSIEHCSLSSVDKESFLTEKTAHRAVFVCSLAQHTPASTHAMIQPVSIPKISKDTNLINYDFPRQVPKKSIHVNTSALQMDSGVDMSAICFNSASDNTAKSDGFSPGSTTSSIAITDGEKTTTTPSVTTPNTPTDTTHINGAHGHFSRAMSTGKWPTKSCPQLESDSPSDYAREILCYIVKSFKSQPEYIDIFALISSSVAPATDSNGSANNPTAVLDHYLDRIEKAQFKTIGTFYTELMADLERIEIAVLMQPEEERTYLLAALHKLRTFHSKSWVHYFPSTVGGRGSRRKLMASSLATADTSHSTSPTTSNFATDFSFDGIIPHSSKKTDIFGKRSKRSTVETAMRPSKRLSLSL</sequence>